<dbReference type="Gene3D" id="3.30.420.10">
    <property type="entry name" value="Ribonuclease H-like superfamily/Ribonuclease H"/>
    <property type="match status" value="1"/>
</dbReference>
<dbReference type="PANTHER" id="PTHR47326">
    <property type="entry name" value="TRANSPOSABLE ELEMENT TC3 TRANSPOSASE-LIKE PROTEIN"/>
    <property type="match status" value="1"/>
</dbReference>
<dbReference type="GO" id="GO:0003676">
    <property type="term" value="F:nucleic acid binding"/>
    <property type="evidence" value="ECO:0007669"/>
    <property type="project" value="InterPro"/>
</dbReference>
<dbReference type="EMBL" id="BGPR01020338">
    <property type="protein sequence ID" value="GBN84402.1"/>
    <property type="molecule type" value="Genomic_DNA"/>
</dbReference>
<evidence type="ECO:0000313" key="2">
    <source>
        <dbReference type="Proteomes" id="UP000499080"/>
    </source>
</evidence>
<dbReference type="PANTHER" id="PTHR47326:SF1">
    <property type="entry name" value="HTH PSQ-TYPE DOMAIN-CONTAINING PROTEIN"/>
    <property type="match status" value="1"/>
</dbReference>
<organism evidence="1 2">
    <name type="scientific">Araneus ventricosus</name>
    <name type="common">Orbweaver spider</name>
    <name type="synonym">Epeira ventricosa</name>
    <dbReference type="NCBI Taxonomy" id="182803"/>
    <lineage>
        <taxon>Eukaryota</taxon>
        <taxon>Metazoa</taxon>
        <taxon>Ecdysozoa</taxon>
        <taxon>Arthropoda</taxon>
        <taxon>Chelicerata</taxon>
        <taxon>Arachnida</taxon>
        <taxon>Araneae</taxon>
        <taxon>Araneomorphae</taxon>
        <taxon>Entelegynae</taxon>
        <taxon>Araneoidea</taxon>
        <taxon>Araneidae</taxon>
        <taxon>Araneus</taxon>
    </lineage>
</organism>
<comment type="caution">
    <text evidence="1">The sequence shown here is derived from an EMBL/GenBank/DDBJ whole genome shotgun (WGS) entry which is preliminary data.</text>
</comment>
<evidence type="ECO:0000313" key="1">
    <source>
        <dbReference type="EMBL" id="GBN84402.1"/>
    </source>
</evidence>
<reference evidence="1 2" key="1">
    <citation type="journal article" date="2019" name="Sci. Rep.">
        <title>Orb-weaving spider Araneus ventricosus genome elucidates the spidroin gene catalogue.</title>
        <authorList>
            <person name="Kono N."/>
            <person name="Nakamura H."/>
            <person name="Ohtoshi R."/>
            <person name="Moran D.A.P."/>
            <person name="Shinohara A."/>
            <person name="Yoshida Y."/>
            <person name="Fujiwara M."/>
            <person name="Mori M."/>
            <person name="Tomita M."/>
            <person name="Arakawa K."/>
        </authorList>
    </citation>
    <scope>NUCLEOTIDE SEQUENCE [LARGE SCALE GENOMIC DNA]</scope>
</reference>
<name>A0A4Y2S873_ARAVE</name>
<gene>
    <name evidence="1" type="ORF">AVEN_180566_1</name>
</gene>
<protein>
    <submittedName>
        <fullName evidence="1">Uncharacterized protein</fullName>
    </submittedName>
</protein>
<sequence>MEVDNALPWNILCANEAHFHLQGFVNTQNCRIWANANSFQMQPLPLHSQKVTVWCGFTAVFIVGPFILEDVGSLVPVTCTVNGTHYDFFCETSSFLHCNSANVWTIVTQNGAYPHIATPVKHLHFGNDRIISRRFPTAWQPRSPYLNPCNFWLRGYLKDPVYGGPIANLAKLKNHITQRIYNTITETLLSVVEHLFCALSS</sequence>
<accession>A0A4Y2S873</accession>
<proteinExistence type="predicted"/>
<dbReference type="Proteomes" id="UP000499080">
    <property type="component" value="Unassembled WGS sequence"/>
</dbReference>
<dbReference type="InterPro" id="IPR036397">
    <property type="entry name" value="RNaseH_sf"/>
</dbReference>
<dbReference type="AlphaFoldDB" id="A0A4Y2S873"/>
<keyword evidence="2" id="KW-1185">Reference proteome</keyword>